<dbReference type="InterPro" id="IPR011989">
    <property type="entry name" value="ARM-like"/>
</dbReference>
<dbReference type="InterPro" id="IPR016024">
    <property type="entry name" value="ARM-type_fold"/>
</dbReference>
<feature type="compositionally biased region" description="Pro residues" evidence="1">
    <location>
        <begin position="397"/>
        <end position="407"/>
    </location>
</feature>
<feature type="region of interest" description="Disordered" evidence="1">
    <location>
        <begin position="384"/>
        <end position="407"/>
    </location>
</feature>
<keyword evidence="3" id="KW-1185">Reference proteome</keyword>
<reference evidence="2 3" key="1">
    <citation type="submission" date="2019-04" db="EMBL/GenBank/DDBJ databases">
        <title>Draft genome of the big-headed turtle Platysternon megacephalum.</title>
        <authorList>
            <person name="Gong S."/>
        </authorList>
    </citation>
    <scope>NUCLEOTIDE SEQUENCE [LARGE SCALE GENOMIC DNA]</scope>
    <source>
        <strain evidence="2">DO16091913</strain>
        <tissue evidence="2">Muscle</tissue>
    </source>
</reference>
<dbReference type="SUPFAM" id="SSF48371">
    <property type="entry name" value="ARM repeat"/>
    <property type="match status" value="1"/>
</dbReference>
<evidence type="ECO:0000256" key="1">
    <source>
        <dbReference type="SAM" id="MobiDB-lite"/>
    </source>
</evidence>
<keyword evidence="2" id="KW-0489">Methyltransferase</keyword>
<dbReference type="PANTHER" id="PTHR34258:SF1">
    <property type="entry name" value="ARMADILLO-LIKE HELICAL DOMAIN CONTAINING PROTEIN 1"/>
    <property type="match status" value="1"/>
</dbReference>
<name>A0A4D9DWS3_9SAUR</name>
<dbReference type="InterPro" id="IPR041090">
    <property type="entry name" value="DUF5578"/>
</dbReference>
<protein>
    <submittedName>
        <fullName evidence="2">Histone-lysine N-methyltransferase, H3 lysine-36 and H4 lysine-20 specific</fullName>
    </submittedName>
</protein>
<dbReference type="EMBL" id="QXTE01000205">
    <property type="protein sequence ID" value="TFK01909.1"/>
    <property type="molecule type" value="Genomic_DNA"/>
</dbReference>
<sequence>MTSTKEQAAISRLMGFLQDWDNASKAARSHMLDNFIKANQGKTGPELELEFSQGASLFLARLTSWLRLTYMYGIYLDQQLKSIGIFLSAASSHRYLIEFLEVGGVLTLLEILGLNQLKEEDKRESIKLLQLVANAGRKYKELICESYGVRSIAEFLANSKSEETQEQVQILLDYLGHGNPKYQNQVYKGLIALLPCTSPKAQQLSLQTLRTVQAIVGAAHPGIVDAVLGVLSSMHLEVQYEAIQLIKDLMDYEVRPVLLKGLVELLKPPGKETAKVKGKALEDPATLHLPEPLSVYIQQAAAAKTIGILAKDSTKLAEEMMQLRVVHGLMCAMGNQDHTTCQRQASITLEYFVRTFPIVEQHVRKATGETLFQLLMRKEARNENFKQQNEVSSSAPPLSPLPRPLPPSRAIPISGALQSRFLSASLDHFCG</sequence>
<organism evidence="2 3">
    <name type="scientific">Platysternon megacephalum</name>
    <name type="common">big-headed turtle</name>
    <dbReference type="NCBI Taxonomy" id="55544"/>
    <lineage>
        <taxon>Eukaryota</taxon>
        <taxon>Metazoa</taxon>
        <taxon>Chordata</taxon>
        <taxon>Craniata</taxon>
        <taxon>Vertebrata</taxon>
        <taxon>Euteleostomi</taxon>
        <taxon>Archelosauria</taxon>
        <taxon>Testudinata</taxon>
        <taxon>Testudines</taxon>
        <taxon>Cryptodira</taxon>
        <taxon>Durocryptodira</taxon>
        <taxon>Testudinoidea</taxon>
        <taxon>Platysternidae</taxon>
        <taxon>Platysternon</taxon>
    </lineage>
</organism>
<keyword evidence="2" id="KW-0808">Transferase</keyword>
<dbReference type="AlphaFoldDB" id="A0A4D9DWS3"/>
<evidence type="ECO:0000313" key="2">
    <source>
        <dbReference type="EMBL" id="TFK01909.1"/>
    </source>
</evidence>
<dbReference type="OrthoDB" id="278163at2759"/>
<dbReference type="STRING" id="55544.A0A4D9DWS3"/>
<dbReference type="Pfam" id="PF17741">
    <property type="entry name" value="DUF5578"/>
    <property type="match status" value="1"/>
</dbReference>
<reference evidence="2 3" key="2">
    <citation type="submission" date="2019-04" db="EMBL/GenBank/DDBJ databases">
        <title>The genome sequence of big-headed turtle.</title>
        <authorList>
            <person name="Gong S."/>
        </authorList>
    </citation>
    <scope>NUCLEOTIDE SEQUENCE [LARGE SCALE GENOMIC DNA]</scope>
    <source>
        <strain evidence="2">DO16091913</strain>
        <tissue evidence="2">Muscle</tissue>
    </source>
</reference>
<gene>
    <name evidence="2" type="ORF">DR999_PMT15803</name>
</gene>
<dbReference type="GO" id="GO:0008168">
    <property type="term" value="F:methyltransferase activity"/>
    <property type="evidence" value="ECO:0007669"/>
    <property type="project" value="UniProtKB-KW"/>
</dbReference>
<dbReference type="Gene3D" id="1.25.10.10">
    <property type="entry name" value="Leucine-rich Repeat Variant"/>
    <property type="match status" value="1"/>
</dbReference>
<accession>A0A4D9DWS3</accession>
<dbReference type="GO" id="GO:0032259">
    <property type="term" value="P:methylation"/>
    <property type="evidence" value="ECO:0007669"/>
    <property type="project" value="UniProtKB-KW"/>
</dbReference>
<proteinExistence type="predicted"/>
<dbReference type="PANTHER" id="PTHR34258">
    <property type="entry name" value="ARMADILLO-LIKE HELICAL DOMAIN CONTAINING PROTEIN 1"/>
    <property type="match status" value="1"/>
</dbReference>
<evidence type="ECO:0000313" key="3">
    <source>
        <dbReference type="Proteomes" id="UP000297703"/>
    </source>
</evidence>
<dbReference type="Proteomes" id="UP000297703">
    <property type="component" value="Unassembled WGS sequence"/>
</dbReference>
<comment type="caution">
    <text evidence="2">The sequence shown here is derived from an EMBL/GenBank/DDBJ whole genome shotgun (WGS) entry which is preliminary data.</text>
</comment>